<dbReference type="InterPro" id="IPR039420">
    <property type="entry name" value="WalR-like"/>
</dbReference>
<evidence type="ECO:0000313" key="9">
    <source>
        <dbReference type="Proteomes" id="UP000184327"/>
    </source>
</evidence>
<dbReference type="SUPFAM" id="SSF46894">
    <property type="entry name" value="C-terminal effector domain of the bipartite response regulators"/>
    <property type="match status" value="1"/>
</dbReference>
<dbReference type="InterPro" id="IPR011006">
    <property type="entry name" value="CheY-like_superfamily"/>
</dbReference>
<dbReference type="CDD" id="cd17535">
    <property type="entry name" value="REC_NarL-like"/>
    <property type="match status" value="1"/>
</dbReference>
<dbReference type="InterPro" id="IPR000792">
    <property type="entry name" value="Tscrpt_reg_LuxR_C"/>
</dbReference>
<dbReference type="GO" id="GO:0000160">
    <property type="term" value="P:phosphorelay signal transduction system"/>
    <property type="evidence" value="ECO:0007669"/>
    <property type="project" value="InterPro"/>
</dbReference>
<dbReference type="OrthoDB" id="9816469at2"/>
<dbReference type="Gene3D" id="3.40.50.2300">
    <property type="match status" value="1"/>
</dbReference>
<dbReference type="CDD" id="cd06170">
    <property type="entry name" value="LuxR_C_like"/>
    <property type="match status" value="1"/>
</dbReference>
<keyword evidence="4" id="KW-0804">Transcription</keyword>
<evidence type="ECO:0000313" key="8">
    <source>
        <dbReference type="EMBL" id="SHF81700.1"/>
    </source>
</evidence>
<dbReference type="GO" id="GO:0006355">
    <property type="term" value="P:regulation of DNA-templated transcription"/>
    <property type="evidence" value="ECO:0007669"/>
    <property type="project" value="InterPro"/>
</dbReference>
<protein>
    <submittedName>
        <fullName evidence="8">Two component transcriptional regulator, LuxR family</fullName>
    </submittedName>
</protein>
<keyword evidence="3" id="KW-0238">DNA-binding</keyword>
<dbReference type="PANTHER" id="PTHR43214:SF41">
    <property type="entry name" value="NITRATE_NITRITE RESPONSE REGULATOR PROTEIN NARP"/>
    <property type="match status" value="1"/>
</dbReference>
<feature type="modified residue" description="4-aspartylphosphate" evidence="5">
    <location>
        <position position="74"/>
    </location>
</feature>
<reference evidence="8 9" key="1">
    <citation type="submission" date="2016-11" db="EMBL/GenBank/DDBJ databases">
        <authorList>
            <person name="Jaros S."/>
            <person name="Januszkiewicz K."/>
            <person name="Wedrychowicz H."/>
        </authorList>
    </citation>
    <scope>NUCLEOTIDE SEQUENCE [LARGE SCALE GENOMIC DNA]</scope>
    <source>
        <strain evidence="8 9">DSM 16112</strain>
    </source>
</reference>
<keyword evidence="9" id="KW-1185">Reference proteome</keyword>
<keyword evidence="1 5" id="KW-0597">Phosphoprotein</keyword>
<dbReference type="STRING" id="1122156.SAMN02745117_02650"/>
<dbReference type="PROSITE" id="PS00622">
    <property type="entry name" value="HTH_LUXR_1"/>
    <property type="match status" value="1"/>
</dbReference>
<dbReference type="PRINTS" id="PR00038">
    <property type="entry name" value="HTHLUXR"/>
</dbReference>
<keyword evidence="2" id="KW-0805">Transcription regulation</keyword>
<proteinExistence type="predicted"/>
<dbReference type="Pfam" id="PF00072">
    <property type="entry name" value="Response_reg"/>
    <property type="match status" value="1"/>
</dbReference>
<dbReference type="PROSITE" id="PS50110">
    <property type="entry name" value="RESPONSE_REGULATORY"/>
    <property type="match status" value="1"/>
</dbReference>
<evidence type="ECO:0000256" key="5">
    <source>
        <dbReference type="PROSITE-ProRule" id="PRU00169"/>
    </source>
</evidence>
<dbReference type="AlphaFoldDB" id="A0A1M5ERF8"/>
<dbReference type="Pfam" id="PF00196">
    <property type="entry name" value="GerE"/>
    <property type="match status" value="1"/>
</dbReference>
<evidence type="ECO:0000259" key="6">
    <source>
        <dbReference type="PROSITE" id="PS50043"/>
    </source>
</evidence>
<dbReference type="InterPro" id="IPR001789">
    <property type="entry name" value="Sig_transdc_resp-reg_receiver"/>
</dbReference>
<dbReference type="SMART" id="SM00421">
    <property type="entry name" value="HTH_LUXR"/>
    <property type="match status" value="1"/>
</dbReference>
<dbReference type="PANTHER" id="PTHR43214">
    <property type="entry name" value="TWO-COMPONENT RESPONSE REGULATOR"/>
    <property type="match status" value="1"/>
</dbReference>
<gene>
    <name evidence="8" type="ORF">SAMN02745117_02650</name>
</gene>
<dbReference type="InterPro" id="IPR016032">
    <property type="entry name" value="Sig_transdc_resp-reg_C-effctor"/>
</dbReference>
<evidence type="ECO:0000256" key="3">
    <source>
        <dbReference type="ARBA" id="ARBA00023125"/>
    </source>
</evidence>
<name>A0A1M5ERF8_9BURK</name>
<feature type="domain" description="Response regulatory" evidence="7">
    <location>
        <begin position="18"/>
        <end position="139"/>
    </location>
</feature>
<dbReference type="GO" id="GO:0003677">
    <property type="term" value="F:DNA binding"/>
    <property type="evidence" value="ECO:0007669"/>
    <property type="project" value="UniProtKB-KW"/>
</dbReference>
<evidence type="ECO:0000259" key="7">
    <source>
        <dbReference type="PROSITE" id="PS50110"/>
    </source>
</evidence>
<organism evidence="8 9">
    <name type="scientific">Lampropedia hyalina DSM 16112</name>
    <dbReference type="NCBI Taxonomy" id="1122156"/>
    <lineage>
        <taxon>Bacteria</taxon>
        <taxon>Pseudomonadati</taxon>
        <taxon>Pseudomonadota</taxon>
        <taxon>Betaproteobacteria</taxon>
        <taxon>Burkholderiales</taxon>
        <taxon>Comamonadaceae</taxon>
        <taxon>Lampropedia</taxon>
    </lineage>
</organism>
<sequence length="232" mass="25214">MNPSDVPSDNPPGNTPMRIMLVDDHPLVRDGIRLRLQAMPHLHLDVVAEAASAEDALEQLRQPGATIPDVVISDVRMSGSSGLELAATLARLHSGVRVLILSMVHDTEFVSRAFALGVAAYVGKDAPAGDLLHALTALREGRRYTSTSLDARLHQHQLSTRIPSALTSREADVLRLVAQGKTSKAIAEALHMSVRTVETHRLSLRRKLRLDNSATLAQYATELTELALLARH</sequence>
<dbReference type="Proteomes" id="UP000184327">
    <property type="component" value="Unassembled WGS sequence"/>
</dbReference>
<dbReference type="EMBL" id="FQUZ01000044">
    <property type="protein sequence ID" value="SHF81700.1"/>
    <property type="molecule type" value="Genomic_DNA"/>
</dbReference>
<accession>A0A1M5ERF8</accession>
<evidence type="ECO:0000256" key="1">
    <source>
        <dbReference type="ARBA" id="ARBA00022553"/>
    </source>
</evidence>
<evidence type="ECO:0000256" key="4">
    <source>
        <dbReference type="ARBA" id="ARBA00023163"/>
    </source>
</evidence>
<dbReference type="SMART" id="SM00448">
    <property type="entry name" value="REC"/>
    <property type="match status" value="1"/>
</dbReference>
<dbReference type="RefSeq" id="WP_084523317.1">
    <property type="nucleotide sequence ID" value="NZ_FQUZ01000044.1"/>
</dbReference>
<dbReference type="SUPFAM" id="SSF52172">
    <property type="entry name" value="CheY-like"/>
    <property type="match status" value="1"/>
</dbReference>
<dbReference type="InterPro" id="IPR058245">
    <property type="entry name" value="NreC/VraR/RcsB-like_REC"/>
</dbReference>
<feature type="domain" description="HTH luxR-type" evidence="6">
    <location>
        <begin position="159"/>
        <end position="224"/>
    </location>
</feature>
<dbReference type="PROSITE" id="PS50043">
    <property type="entry name" value="HTH_LUXR_2"/>
    <property type="match status" value="1"/>
</dbReference>
<evidence type="ECO:0000256" key="2">
    <source>
        <dbReference type="ARBA" id="ARBA00023015"/>
    </source>
</evidence>